<dbReference type="Pfam" id="PF11581">
    <property type="entry name" value="Argos"/>
    <property type="match status" value="1"/>
</dbReference>
<gene>
    <name evidence="1" type="ORF">LAZ67_9002444</name>
</gene>
<organism evidence="1 2">
    <name type="scientific">Cordylochernes scorpioides</name>
    <dbReference type="NCBI Taxonomy" id="51811"/>
    <lineage>
        <taxon>Eukaryota</taxon>
        <taxon>Metazoa</taxon>
        <taxon>Ecdysozoa</taxon>
        <taxon>Arthropoda</taxon>
        <taxon>Chelicerata</taxon>
        <taxon>Arachnida</taxon>
        <taxon>Pseudoscorpiones</taxon>
        <taxon>Cheliferoidea</taxon>
        <taxon>Chernetidae</taxon>
        <taxon>Cordylochernes</taxon>
    </lineage>
</organism>
<proteinExistence type="predicted"/>
<protein>
    <submittedName>
        <fullName evidence="1">Uncharacterized protein</fullName>
    </submittedName>
</protein>
<dbReference type="Proteomes" id="UP001235939">
    <property type="component" value="Chromosome 09"/>
</dbReference>
<reference evidence="1 2" key="1">
    <citation type="submission" date="2022-01" db="EMBL/GenBank/DDBJ databases">
        <title>A chromosomal length assembly of Cordylochernes scorpioides.</title>
        <authorList>
            <person name="Zeh D."/>
            <person name="Zeh J."/>
        </authorList>
    </citation>
    <scope>NUCLEOTIDE SEQUENCE [LARGE SCALE GENOMIC DNA]</scope>
    <source>
        <strain evidence="1">IN4F17</strain>
        <tissue evidence="1">Whole Body</tissue>
    </source>
</reference>
<dbReference type="Gene3D" id="2.20.20.160">
    <property type="match status" value="2"/>
</dbReference>
<name>A0ABY6KX74_9ARAC</name>
<sequence length="232" mass="25421">MEGCVVSSIDEVRKDVCVVSSIDGRMCCNMGGVQTADDASLSECHPWAVCARVDTYGTPWAEKLCRCPGQSLCSLGADAADNHTLNDGPTRLLKTCRSVNKLPVCRLFTDTTWIVTAPGSGQPTETRVRCRCPSGSQPYLHRHSPTSGGGQRFRFACSPKQPQPRCMRKQPCRLFTVQKRSDVEEARAYDVCECPRNFTCASRHTERGVVSTLSSPSGPRQYTAYCTPSQST</sequence>
<keyword evidence="2" id="KW-1185">Reference proteome</keyword>
<evidence type="ECO:0000313" key="2">
    <source>
        <dbReference type="Proteomes" id="UP001235939"/>
    </source>
</evidence>
<accession>A0ABY6KX74</accession>
<evidence type="ECO:0000313" key="1">
    <source>
        <dbReference type="EMBL" id="UYV72283.1"/>
    </source>
</evidence>
<dbReference type="InterPro" id="IPR021633">
    <property type="entry name" value="Argos"/>
</dbReference>
<dbReference type="Gene3D" id="2.20.20.150">
    <property type="match status" value="1"/>
</dbReference>
<dbReference type="EMBL" id="CP092871">
    <property type="protein sequence ID" value="UYV72283.1"/>
    <property type="molecule type" value="Genomic_DNA"/>
</dbReference>